<dbReference type="SUPFAM" id="SSF74650">
    <property type="entry name" value="Galactose mutarotase-like"/>
    <property type="match status" value="1"/>
</dbReference>
<evidence type="ECO:0000313" key="4">
    <source>
        <dbReference type="EMBL" id="MCB4797293.1"/>
    </source>
</evidence>
<dbReference type="InterPro" id="IPR014718">
    <property type="entry name" value="GH-type_carb-bd"/>
</dbReference>
<dbReference type="InterPro" id="IPR037481">
    <property type="entry name" value="LacX"/>
</dbReference>
<dbReference type="InterPro" id="IPR011013">
    <property type="entry name" value="Gal_mutarotase_sf_dom"/>
</dbReference>
<accession>A0A9X1KZZ7</accession>
<reference evidence="4" key="1">
    <citation type="submission" date="2021-10" db="EMBL/GenBank/DDBJ databases">
        <title>Tamlana sargassums sp. nov., and Tamlana laminarinivorans sp. nov., two new bacteria isolated from the brown alga.</title>
        <authorList>
            <person name="Li J."/>
        </authorList>
    </citation>
    <scope>NUCLEOTIDE SEQUENCE</scope>
    <source>
        <strain evidence="4">PT2-4</strain>
    </source>
</reference>
<dbReference type="AlphaFoldDB" id="A0A9X1KZZ7"/>
<dbReference type="InterPro" id="IPR008183">
    <property type="entry name" value="Aldose_1/G6P_1-epimerase"/>
</dbReference>
<sequence>MHTLKNDKLKIAIENIGAELCEISSVKHNTQFMWDANPDVWGSFAPNLFPVIGALKNGSLTFEGETYNTPRHGFIRHSKDITLYNKTDNSLTFKLKSNAELLKIYPFKFEFLITFTLTNNTLNVSHTVKNTDTKTMYFSLGGHPAFKCPVFENEAYDDYFLEFEHKENSSRYLIELGSGLILNETEPVFNNDNILPLKHELFDVDALVFKDLKSRKISINSKNHGKILTVSYPKFNYMGIWAKPNGDYVCIEPWLGIADSVNASGNLKEKEGILSLKAGSAFEASYSIEIEDKHLV</sequence>
<dbReference type="CDD" id="cd09024">
    <property type="entry name" value="Aldose_epim_lacX"/>
    <property type="match status" value="1"/>
</dbReference>
<evidence type="ECO:0000313" key="5">
    <source>
        <dbReference type="Proteomes" id="UP001139199"/>
    </source>
</evidence>
<comment type="caution">
    <text evidence="4">The sequence shown here is derived from an EMBL/GenBank/DDBJ whole genome shotgun (WGS) entry which is preliminary data.</text>
</comment>
<dbReference type="GO" id="GO:0030246">
    <property type="term" value="F:carbohydrate binding"/>
    <property type="evidence" value="ECO:0007669"/>
    <property type="project" value="InterPro"/>
</dbReference>
<dbReference type="Pfam" id="PF01263">
    <property type="entry name" value="Aldose_epim"/>
    <property type="match status" value="1"/>
</dbReference>
<dbReference type="RefSeq" id="WP_226539681.1">
    <property type="nucleotide sequence ID" value="NZ_JAJAPW010000001.1"/>
</dbReference>
<protein>
    <submittedName>
        <fullName evidence="4">Aldose 1-epimerase family protein</fullName>
    </submittedName>
</protein>
<comment type="cofactor">
    <cofactor evidence="1">
        <name>Ca(2+)</name>
        <dbReference type="ChEBI" id="CHEBI:29108"/>
    </cofactor>
</comment>
<dbReference type="Proteomes" id="UP001139199">
    <property type="component" value="Unassembled WGS sequence"/>
</dbReference>
<gene>
    <name evidence="4" type="ORF">LG649_00440</name>
</gene>
<organism evidence="4 5">
    <name type="scientific">Neotamlana laminarinivorans</name>
    <dbReference type="NCBI Taxonomy" id="2883124"/>
    <lineage>
        <taxon>Bacteria</taxon>
        <taxon>Pseudomonadati</taxon>
        <taxon>Bacteroidota</taxon>
        <taxon>Flavobacteriia</taxon>
        <taxon>Flavobacteriales</taxon>
        <taxon>Flavobacteriaceae</taxon>
        <taxon>Neotamlana</taxon>
    </lineage>
</organism>
<name>A0A9X1KZZ7_9FLAO</name>
<dbReference type="Gene3D" id="2.70.98.10">
    <property type="match status" value="1"/>
</dbReference>
<comment type="subunit">
    <text evidence="2">Monomer.</text>
</comment>
<evidence type="ECO:0000256" key="1">
    <source>
        <dbReference type="ARBA" id="ARBA00001913"/>
    </source>
</evidence>
<dbReference type="EMBL" id="JAJAPW010000001">
    <property type="protein sequence ID" value="MCB4797293.1"/>
    <property type="molecule type" value="Genomic_DNA"/>
</dbReference>
<keyword evidence="3" id="KW-0106">Calcium</keyword>
<dbReference type="GO" id="GO:0005975">
    <property type="term" value="P:carbohydrate metabolic process"/>
    <property type="evidence" value="ECO:0007669"/>
    <property type="project" value="InterPro"/>
</dbReference>
<keyword evidence="5" id="KW-1185">Reference proteome</keyword>
<proteinExistence type="predicted"/>
<evidence type="ECO:0000256" key="3">
    <source>
        <dbReference type="ARBA" id="ARBA00022837"/>
    </source>
</evidence>
<dbReference type="GO" id="GO:0016853">
    <property type="term" value="F:isomerase activity"/>
    <property type="evidence" value="ECO:0007669"/>
    <property type="project" value="InterPro"/>
</dbReference>
<evidence type="ECO:0000256" key="2">
    <source>
        <dbReference type="ARBA" id="ARBA00011245"/>
    </source>
</evidence>